<evidence type="ECO:0000313" key="4">
    <source>
        <dbReference type="EMBL" id="QXR42926.1"/>
    </source>
</evidence>
<feature type="transmembrane region" description="Helical" evidence="1">
    <location>
        <begin position="68"/>
        <end position="94"/>
    </location>
</feature>
<feature type="transmembrane region" description="Helical" evidence="1">
    <location>
        <begin position="100"/>
        <end position="121"/>
    </location>
</feature>
<dbReference type="Pfam" id="PF07332">
    <property type="entry name" value="Phage_holin_3_6"/>
    <property type="match status" value="1"/>
</dbReference>
<reference evidence="3" key="3">
    <citation type="submission" date="2021-05" db="EMBL/GenBank/DDBJ databases">
        <title>Whole genome sequencing of cultured pathogen.</title>
        <authorList>
            <person name="Hoffmann M."/>
            <person name="Balkey M."/>
            <person name="Luo Y."/>
        </authorList>
    </citation>
    <scope>NUCLEOTIDE SEQUENCE</scope>
    <source>
        <plasmid evidence="9">pCFSAN058545_01</plasmid>
        <plasmid evidence="7">pCFSAN058591_01</plasmid>
        <plasmid evidence="5">pCFSAN058605_01</plasmid>
        <plasmid evidence="3">pCFSAN058620</plasmid>
    </source>
</reference>
<dbReference type="EMBL" id="QARU01000045">
    <property type="protein sequence ID" value="PUF70520.1"/>
    <property type="molecule type" value="Genomic_DNA"/>
</dbReference>
<evidence type="ECO:0000313" key="6">
    <source>
        <dbReference type="EMBL" id="QXR52339.1"/>
    </source>
</evidence>
<dbReference type="EMBL" id="CP077700">
    <property type="protein sequence ID" value="QXR61630.1"/>
    <property type="molecule type" value="Genomic_DNA"/>
</dbReference>
<proteinExistence type="predicted"/>
<geneLocation type="plasmid" evidence="9">
    <name>pCFSAN058545_01</name>
</geneLocation>
<reference evidence="2 11" key="1">
    <citation type="submission" date="2018-04" db="EMBL/GenBank/DDBJ databases">
        <title>Whole genome sequencing of Salmonella enterica.</title>
        <authorList>
            <person name="Bell R."/>
        </authorList>
    </citation>
    <scope>NUCLEOTIDE SEQUENCE [LARGE SCALE GENOMIC DNA]</scope>
    <source>
        <strain evidence="2 11">CFSAN058603</strain>
    </source>
</reference>
<sequence length="150" mass="16558">MHPVGKQLCRTKQKDAVLRKINRPGSGPSRGLADNIRRIFSALTGTLHTRLELVALELEEEKYRIIHLLIVVGLTLVFTAFGIMSLLVFILLLASPEHRLMVLGGASAVFIVLALASSIFVRKIISHSRILPETRKQLGKDLSILKGDEA</sequence>
<dbReference type="EMBL" id="CP077707">
    <property type="protein sequence ID" value="QXR75049.1"/>
    <property type="molecule type" value="Genomic_DNA"/>
</dbReference>
<evidence type="ECO:0000313" key="10">
    <source>
        <dbReference type="EMBL" id="QXR75049.1"/>
    </source>
</evidence>
<evidence type="ECO:0000313" key="7">
    <source>
        <dbReference type="EMBL" id="QXR61626.1"/>
    </source>
</evidence>
<geneLocation type="plasmid" evidence="3">
    <name>pCFSAN058620</name>
</geneLocation>
<keyword evidence="3" id="KW-0614">Plasmid</keyword>
<evidence type="ECO:0000313" key="8">
    <source>
        <dbReference type="EMBL" id="QXR61630.1"/>
    </source>
</evidence>
<dbReference type="EMBL" id="CP077707">
    <property type="protein sequence ID" value="QXR75045.1"/>
    <property type="molecule type" value="Genomic_DNA"/>
</dbReference>
<dbReference type="EMBL" id="CP077692">
    <property type="protein sequence ID" value="QXR42926.1"/>
    <property type="molecule type" value="Genomic_DNA"/>
</dbReference>
<evidence type="ECO:0000256" key="1">
    <source>
        <dbReference type="SAM" id="Phobius"/>
    </source>
</evidence>
<name>A0A2T6WWR0_SALET</name>
<evidence type="ECO:0000313" key="9">
    <source>
        <dbReference type="EMBL" id="QXR75045.1"/>
    </source>
</evidence>
<keyword evidence="1" id="KW-0472">Membrane</keyword>
<geneLocation type="plasmid" evidence="7">
    <name>pCFSAN058591_01</name>
</geneLocation>
<dbReference type="EMBL" id="CP077694">
    <property type="protein sequence ID" value="QXR52335.1"/>
    <property type="molecule type" value="Genomic_DNA"/>
</dbReference>
<dbReference type="Proteomes" id="UP000250700">
    <property type="component" value="Unassembled WGS sequence"/>
</dbReference>
<evidence type="ECO:0000313" key="3">
    <source>
        <dbReference type="EMBL" id="QXR42922.1"/>
    </source>
</evidence>
<evidence type="ECO:0000313" key="5">
    <source>
        <dbReference type="EMBL" id="QXR52335.1"/>
    </source>
</evidence>
<evidence type="ECO:0000313" key="2">
    <source>
        <dbReference type="EMBL" id="PUF70520.1"/>
    </source>
</evidence>
<accession>A0A2T6WWR0</accession>
<dbReference type="EMBL" id="CP077692">
    <property type="protein sequence ID" value="QXR42922.1"/>
    <property type="molecule type" value="Genomic_DNA"/>
</dbReference>
<dbReference type="EMBL" id="CP077700">
    <property type="protein sequence ID" value="QXR61626.1"/>
    <property type="molecule type" value="Genomic_DNA"/>
</dbReference>
<organism evidence="2 11">
    <name type="scientific">Salmonella enterica I</name>
    <dbReference type="NCBI Taxonomy" id="59201"/>
    <lineage>
        <taxon>Bacteria</taxon>
        <taxon>Pseudomonadati</taxon>
        <taxon>Pseudomonadota</taxon>
        <taxon>Gammaproteobacteria</taxon>
        <taxon>Enterobacterales</taxon>
        <taxon>Enterobacteriaceae</taxon>
        <taxon>Salmonella</taxon>
    </lineage>
</organism>
<keyword evidence="1" id="KW-1133">Transmembrane helix</keyword>
<dbReference type="EMBL" id="CP077694">
    <property type="protein sequence ID" value="QXR52339.1"/>
    <property type="molecule type" value="Genomic_DNA"/>
</dbReference>
<gene>
    <name evidence="9" type="ORF">DAX52_022845</name>
    <name evidence="10" type="ORF">DAX52_022865</name>
    <name evidence="2" type="ORF">DAX91_27550</name>
    <name evidence="3" type="ORF">DAX98_024830</name>
    <name evidence="4" type="ORF">DAX98_024850</name>
    <name evidence="5" type="ORF">DAY14_024965</name>
    <name evidence="6" type="ORF">DAY14_024985</name>
    <name evidence="7" type="ORF">DAY16_023670</name>
    <name evidence="8" type="ORF">DAY16_023690</name>
</gene>
<reference evidence="3" key="2">
    <citation type="submission" date="2018-04" db="EMBL/GenBank/DDBJ databases">
        <authorList>
            <person name="Bell R."/>
        </authorList>
    </citation>
    <scope>NUCLEOTIDE SEQUENCE</scope>
    <source>
        <plasmid evidence="9">pCFSAN058545_01</plasmid>
        <plasmid evidence="7">pCFSAN058591_01</plasmid>
        <plasmid evidence="5">pCFSAN058605_01</plasmid>
        <plasmid evidence="3">pCFSAN058620</plasmid>
    </source>
</reference>
<dbReference type="AlphaFoldDB" id="A0A2T6WWR0"/>
<dbReference type="InterPro" id="IPR009937">
    <property type="entry name" value="Phage_holin_3_6"/>
</dbReference>
<keyword evidence="1" id="KW-0812">Transmembrane</keyword>
<geneLocation type="plasmid" evidence="5">
    <name>pCFSAN058605_01</name>
</geneLocation>
<evidence type="ECO:0000313" key="11">
    <source>
        <dbReference type="Proteomes" id="UP000250700"/>
    </source>
</evidence>
<protein>
    <submittedName>
        <fullName evidence="3">Phage holin family protein</fullName>
    </submittedName>
</protein>